<evidence type="ECO:0000256" key="1">
    <source>
        <dbReference type="SAM" id="MobiDB-lite"/>
    </source>
</evidence>
<gene>
    <name evidence="2" type="ORF">Ddye_011588</name>
</gene>
<proteinExistence type="predicted"/>
<feature type="region of interest" description="Disordered" evidence="1">
    <location>
        <begin position="98"/>
        <end position="120"/>
    </location>
</feature>
<comment type="caution">
    <text evidence="2">The sequence shown here is derived from an EMBL/GenBank/DDBJ whole genome shotgun (WGS) entry which is preliminary data.</text>
</comment>
<dbReference type="AlphaFoldDB" id="A0AAE0CHA0"/>
<name>A0AAE0CHA0_9ROSI</name>
<feature type="compositionally biased region" description="Basic and acidic residues" evidence="1">
    <location>
        <begin position="108"/>
        <end position="120"/>
    </location>
</feature>
<evidence type="ECO:0000313" key="2">
    <source>
        <dbReference type="EMBL" id="KAK2651732.1"/>
    </source>
</evidence>
<evidence type="ECO:0000313" key="3">
    <source>
        <dbReference type="Proteomes" id="UP001280121"/>
    </source>
</evidence>
<keyword evidence="3" id="KW-1185">Reference proteome</keyword>
<sequence>MPIVEDRKRVDGILDLPSKEEEKKKNGINWGMPNSNKYWKGGWFFVGDEWGRNPSGGSSDEEFSVPRHFCDAITESDMICGKVVRVLKAVQLSGYHDEGENVKLGNAHSDDPDLIKDSDSHVPISGVVAAGSGTGPGVGSGP</sequence>
<accession>A0AAE0CHA0</accession>
<reference evidence="2" key="1">
    <citation type="journal article" date="2023" name="Plant J.">
        <title>Genome sequences and population genomics provide insights into the demographic history, inbreeding, and mutation load of two 'living fossil' tree species of Dipteronia.</title>
        <authorList>
            <person name="Feng Y."/>
            <person name="Comes H.P."/>
            <person name="Chen J."/>
            <person name="Zhu S."/>
            <person name="Lu R."/>
            <person name="Zhang X."/>
            <person name="Li P."/>
            <person name="Qiu J."/>
            <person name="Olsen K.M."/>
            <person name="Qiu Y."/>
        </authorList>
    </citation>
    <scope>NUCLEOTIDE SEQUENCE</scope>
    <source>
        <strain evidence="2">KIB01</strain>
    </source>
</reference>
<protein>
    <submittedName>
        <fullName evidence="2">Uncharacterized protein</fullName>
    </submittedName>
</protein>
<dbReference type="EMBL" id="JANJYI010000004">
    <property type="protein sequence ID" value="KAK2651732.1"/>
    <property type="molecule type" value="Genomic_DNA"/>
</dbReference>
<organism evidence="2 3">
    <name type="scientific">Dipteronia dyeriana</name>
    <dbReference type="NCBI Taxonomy" id="168575"/>
    <lineage>
        <taxon>Eukaryota</taxon>
        <taxon>Viridiplantae</taxon>
        <taxon>Streptophyta</taxon>
        <taxon>Embryophyta</taxon>
        <taxon>Tracheophyta</taxon>
        <taxon>Spermatophyta</taxon>
        <taxon>Magnoliopsida</taxon>
        <taxon>eudicotyledons</taxon>
        <taxon>Gunneridae</taxon>
        <taxon>Pentapetalae</taxon>
        <taxon>rosids</taxon>
        <taxon>malvids</taxon>
        <taxon>Sapindales</taxon>
        <taxon>Sapindaceae</taxon>
        <taxon>Hippocastanoideae</taxon>
        <taxon>Acereae</taxon>
        <taxon>Dipteronia</taxon>
    </lineage>
</organism>
<dbReference type="Proteomes" id="UP001280121">
    <property type="component" value="Unassembled WGS sequence"/>
</dbReference>